<organism evidence="4 5">
    <name type="scientific">Mytilus edulis</name>
    <name type="common">Blue mussel</name>
    <dbReference type="NCBI Taxonomy" id="6550"/>
    <lineage>
        <taxon>Eukaryota</taxon>
        <taxon>Metazoa</taxon>
        <taxon>Spiralia</taxon>
        <taxon>Lophotrochozoa</taxon>
        <taxon>Mollusca</taxon>
        <taxon>Bivalvia</taxon>
        <taxon>Autobranchia</taxon>
        <taxon>Pteriomorphia</taxon>
        <taxon>Mytilida</taxon>
        <taxon>Mytiloidea</taxon>
        <taxon>Mytilidae</taxon>
        <taxon>Mytilinae</taxon>
        <taxon>Mytilus</taxon>
    </lineage>
</organism>
<dbReference type="GO" id="GO:0008270">
    <property type="term" value="F:zinc ion binding"/>
    <property type="evidence" value="ECO:0007669"/>
    <property type="project" value="UniProtKB-KW"/>
</dbReference>
<dbReference type="InterPro" id="IPR001878">
    <property type="entry name" value="Znf_CCHC"/>
</dbReference>
<comment type="caution">
    <text evidence="4">The sequence shown here is derived from an EMBL/GenBank/DDBJ whole genome shotgun (WGS) entry which is preliminary data.</text>
</comment>
<keyword evidence="1" id="KW-0862">Zinc</keyword>
<evidence type="ECO:0000256" key="2">
    <source>
        <dbReference type="SAM" id="Coils"/>
    </source>
</evidence>
<feature type="coiled-coil region" evidence="2">
    <location>
        <begin position="172"/>
        <end position="206"/>
    </location>
</feature>
<dbReference type="PROSITE" id="PS50158">
    <property type="entry name" value="ZF_CCHC"/>
    <property type="match status" value="1"/>
</dbReference>
<accession>A0A8S3S696</accession>
<name>A0A8S3S696_MYTED</name>
<proteinExistence type="predicted"/>
<sequence length="473" mass="53943">MWNEYLGKLLRFLDFLKTCPLTTKQVEIAEYLRNVLSKRTLISVRQLRKYQYTPSTRNIEYEWRTLSFPHPVLDFDYDYFAIMSHENSGWIECFLQQQLSTHMLYNDRTFTVSPKGLNDAIRLAVELEAYNTAEGKTLNSMGHVRHTTSDKQTETPYSPVTAVSIGQMTTWMQTIENNLLAITKEIKDLKSQRKFQQGKINNTQSKREKCGPCFSCGEIGHFARNCPNNNQKQSARETDNNRTYTDGTVKTLKSEVKYNDKGAVVVSASEDAGMFAELNIQGVPVKFVVDTGATLTLVSSKVYDSIPDLCRPHLSETKSQIKSVCDKYLSLNGPCELTSDRHLLYRDCSKRTKSGNIVTSQMPDKGKDLTLIELQSNDSDLKLVKRWLTEGQNSTMRYLIAEISRQIQSLSESTIQYGQGLISSTHKDQSERPKVVENKYRDFHHKQELTKNQSTAHTVCSGSDYVKIKPSKI</sequence>
<dbReference type="SUPFAM" id="SSF50630">
    <property type="entry name" value="Acid proteases"/>
    <property type="match status" value="1"/>
</dbReference>
<dbReference type="OrthoDB" id="6091153at2759"/>
<dbReference type="SMART" id="SM00343">
    <property type="entry name" value="ZnF_C2HC"/>
    <property type="match status" value="1"/>
</dbReference>
<dbReference type="PROSITE" id="PS00141">
    <property type="entry name" value="ASP_PROTEASE"/>
    <property type="match status" value="1"/>
</dbReference>
<dbReference type="GO" id="GO:0004190">
    <property type="term" value="F:aspartic-type endopeptidase activity"/>
    <property type="evidence" value="ECO:0007669"/>
    <property type="project" value="InterPro"/>
</dbReference>
<dbReference type="Gene3D" id="4.10.60.10">
    <property type="entry name" value="Zinc finger, CCHC-type"/>
    <property type="match status" value="1"/>
</dbReference>
<dbReference type="Proteomes" id="UP000683360">
    <property type="component" value="Unassembled WGS sequence"/>
</dbReference>
<keyword evidence="2" id="KW-0175">Coiled coil</keyword>
<dbReference type="AlphaFoldDB" id="A0A8S3S696"/>
<evidence type="ECO:0000256" key="1">
    <source>
        <dbReference type="PROSITE-ProRule" id="PRU00047"/>
    </source>
</evidence>
<dbReference type="EMBL" id="CAJPWZ010001456">
    <property type="protein sequence ID" value="CAG2215821.1"/>
    <property type="molecule type" value="Genomic_DNA"/>
</dbReference>
<dbReference type="InterPro" id="IPR021109">
    <property type="entry name" value="Peptidase_aspartic_dom_sf"/>
</dbReference>
<dbReference type="SUPFAM" id="SSF57756">
    <property type="entry name" value="Retrovirus zinc finger-like domains"/>
    <property type="match status" value="1"/>
</dbReference>
<dbReference type="GO" id="GO:0006508">
    <property type="term" value="P:proteolysis"/>
    <property type="evidence" value="ECO:0007669"/>
    <property type="project" value="InterPro"/>
</dbReference>
<dbReference type="GO" id="GO:0003676">
    <property type="term" value="F:nucleic acid binding"/>
    <property type="evidence" value="ECO:0007669"/>
    <property type="project" value="InterPro"/>
</dbReference>
<evidence type="ECO:0000313" key="4">
    <source>
        <dbReference type="EMBL" id="CAG2215821.1"/>
    </source>
</evidence>
<dbReference type="Gene3D" id="2.40.70.10">
    <property type="entry name" value="Acid Proteases"/>
    <property type="match status" value="1"/>
</dbReference>
<evidence type="ECO:0000313" key="5">
    <source>
        <dbReference type="Proteomes" id="UP000683360"/>
    </source>
</evidence>
<keyword evidence="1" id="KW-0863">Zinc-finger</keyword>
<protein>
    <recommendedName>
        <fullName evidence="3">CCHC-type domain-containing protein</fullName>
    </recommendedName>
</protein>
<keyword evidence="5" id="KW-1185">Reference proteome</keyword>
<keyword evidence="1" id="KW-0479">Metal-binding</keyword>
<feature type="domain" description="CCHC-type" evidence="3">
    <location>
        <begin position="213"/>
        <end position="228"/>
    </location>
</feature>
<dbReference type="InterPro" id="IPR036875">
    <property type="entry name" value="Znf_CCHC_sf"/>
</dbReference>
<evidence type="ECO:0000259" key="3">
    <source>
        <dbReference type="PROSITE" id="PS50158"/>
    </source>
</evidence>
<gene>
    <name evidence="4" type="ORF">MEDL_29581</name>
</gene>
<dbReference type="Pfam" id="PF00098">
    <property type="entry name" value="zf-CCHC"/>
    <property type="match status" value="1"/>
</dbReference>
<reference evidence="4" key="1">
    <citation type="submission" date="2021-03" db="EMBL/GenBank/DDBJ databases">
        <authorList>
            <person name="Bekaert M."/>
        </authorList>
    </citation>
    <scope>NUCLEOTIDE SEQUENCE</scope>
</reference>
<dbReference type="InterPro" id="IPR001969">
    <property type="entry name" value="Aspartic_peptidase_AS"/>
</dbReference>